<organism evidence="20 21">
    <name type="scientific">Morella rubra</name>
    <name type="common">Chinese bayberry</name>
    <dbReference type="NCBI Taxonomy" id="262757"/>
    <lineage>
        <taxon>Eukaryota</taxon>
        <taxon>Viridiplantae</taxon>
        <taxon>Streptophyta</taxon>
        <taxon>Embryophyta</taxon>
        <taxon>Tracheophyta</taxon>
        <taxon>Spermatophyta</taxon>
        <taxon>Magnoliopsida</taxon>
        <taxon>eudicotyledons</taxon>
        <taxon>Gunneridae</taxon>
        <taxon>Pentapetalae</taxon>
        <taxon>rosids</taxon>
        <taxon>fabids</taxon>
        <taxon>Fagales</taxon>
        <taxon>Myricaceae</taxon>
        <taxon>Morella</taxon>
    </lineage>
</organism>
<keyword evidence="15 17" id="KW-0326">Glycosidase</keyword>
<dbReference type="Pfam" id="PF00295">
    <property type="entry name" value="Glyco_hydro_28"/>
    <property type="match status" value="3"/>
</dbReference>
<evidence type="ECO:0000256" key="13">
    <source>
        <dbReference type="ARBA" id="ARBA00022989"/>
    </source>
</evidence>
<evidence type="ECO:0000256" key="10">
    <source>
        <dbReference type="ARBA" id="ARBA00022692"/>
    </source>
</evidence>
<comment type="similarity">
    <text evidence="5">Belongs to the peptidase S54 family.</text>
</comment>
<evidence type="ECO:0000256" key="7">
    <source>
        <dbReference type="ARBA" id="ARBA00022512"/>
    </source>
</evidence>
<gene>
    <name evidence="20" type="ORF">CJ030_MR3G026568</name>
</gene>
<evidence type="ECO:0000256" key="3">
    <source>
        <dbReference type="ARBA" id="ARBA00004191"/>
    </source>
</evidence>
<comment type="catalytic activity">
    <reaction evidence="1">
        <text>Cleaves type-1 transmembrane domains using a catalytic dyad composed of serine and histidine that are contributed by different transmembrane domains.</text>
        <dbReference type="EC" id="3.4.21.105"/>
    </reaction>
</comment>
<feature type="transmembrane region" description="Helical" evidence="18">
    <location>
        <begin position="1036"/>
        <end position="1054"/>
    </location>
</feature>
<evidence type="ECO:0000256" key="4">
    <source>
        <dbReference type="ARBA" id="ARBA00008834"/>
    </source>
</evidence>
<keyword evidence="16" id="KW-0961">Cell wall biogenesis/degradation</keyword>
<dbReference type="InterPro" id="IPR006626">
    <property type="entry name" value="PbH1"/>
</dbReference>
<evidence type="ECO:0000256" key="9">
    <source>
        <dbReference type="ARBA" id="ARBA00022670"/>
    </source>
</evidence>
<dbReference type="PANTHER" id="PTHR31375">
    <property type="match status" value="1"/>
</dbReference>
<dbReference type="InterPro" id="IPR000743">
    <property type="entry name" value="Glyco_hydro_28"/>
</dbReference>
<dbReference type="GO" id="GO:0005975">
    <property type="term" value="P:carbohydrate metabolic process"/>
    <property type="evidence" value="ECO:0007669"/>
    <property type="project" value="InterPro"/>
</dbReference>
<dbReference type="AlphaFoldDB" id="A0A6A1W4N3"/>
<keyword evidence="10 18" id="KW-0812">Transmembrane</keyword>
<dbReference type="GO" id="GO:0016020">
    <property type="term" value="C:membrane"/>
    <property type="evidence" value="ECO:0007669"/>
    <property type="project" value="UniProtKB-SubCell"/>
</dbReference>
<dbReference type="FunFam" id="1.20.1540.10:FF:000019">
    <property type="entry name" value="RHOMBOID-like protein"/>
    <property type="match status" value="1"/>
</dbReference>
<keyword evidence="7" id="KW-0134">Cell wall</keyword>
<dbReference type="InterPro" id="IPR035952">
    <property type="entry name" value="Rhomboid-like_sf"/>
</dbReference>
<proteinExistence type="inferred from homology"/>
<dbReference type="SUPFAM" id="SSF144091">
    <property type="entry name" value="Rhomboid-like"/>
    <property type="match status" value="1"/>
</dbReference>
<evidence type="ECO:0000256" key="17">
    <source>
        <dbReference type="RuleBase" id="RU361169"/>
    </source>
</evidence>
<dbReference type="GO" id="GO:0004650">
    <property type="term" value="F:polygalacturonase activity"/>
    <property type="evidence" value="ECO:0007669"/>
    <property type="project" value="InterPro"/>
</dbReference>
<feature type="domain" description="Peptidase S54 rhomboid" evidence="19">
    <location>
        <begin position="941"/>
        <end position="1077"/>
    </location>
</feature>
<dbReference type="GO" id="GO:0071555">
    <property type="term" value="P:cell wall organization"/>
    <property type="evidence" value="ECO:0007669"/>
    <property type="project" value="UniProtKB-KW"/>
</dbReference>
<evidence type="ECO:0000256" key="6">
    <source>
        <dbReference type="ARBA" id="ARBA00013039"/>
    </source>
</evidence>
<accession>A0A6A1W4N3</accession>
<evidence type="ECO:0000256" key="12">
    <source>
        <dbReference type="ARBA" id="ARBA00022825"/>
    </source>
</evidence>
<comment type="caution">
    <text evidence="20">The sequence shown here is derived from an EMBL/GenBank/DDBJ whole genome shotgun (WGS) entry which is preliminary data.</text>
</comment>
<evidence type="ECO:0000256" key="14">
    <source>
        <dbReference type="ARBA" id="ARBA00023136"/>
    </source>
</evidence>
<dbReference type="GO" id="GO:0004252">
    <property type="term" value="F:serine-type endopeptidase activity"/>
    <property type="evidence" value="ECO:0007669"/>
    <property type="project" value="InterPro"/>
</dbReference>
<feature type="transmembrane region" description="Helical" evidence="18">
    <location>
        <begin position="978"/>
        <end position="999"/>
    </location>
</feature>
<dbReference type="EMBL" id="RXIC02000021">
    <property type="protein sequence ID" value="KAB1218688.1"/>
    <property type="molecule type" value="Genomic_DNA"/>
</dbReference>
<dbReference type="SUPFAM" id="SSF51126">
    <property type="entry name" value="Pectin lyase-like"/>
    <property type="match status" value="2"/>
</dbReference>
<name>A0A6A1W4N3_9ROSI</name>
<feature type="transmembrane region" description="Helical" evidence="18">
    <location>
        <begin position="1005"/>
        <end position="1024"/>
    </location>
</feature>
<evidence type="ECO:0000256" key="15">
    <source>
        <dbReference type="ARBA" id="ARBA00023295"/>
    </source>
</evidence>
<keyword evidence="12" id="KW-0720">Serine protease</keyword>
<keyword evidence="21" id="KW-1185">Reference proteome</keyword>
<dbReference type="Gene3D" id="2.160.20.10">
    <property type="entry name" value="Single-stranded right-handed beta-helix, Pectin lyase-like"/>
    <property type="match status" value="2"/>
</dbReference>
<evidence type="ECO:0000313" key="21">
    <source>
        <dbReference type="Proteomes" id="UP000516437"/>
    </source>
</evidence>
<sequence>MVVSFCPVKRSSSSVNPPLGKADHIYSFMQDSFAVLRLIKLLVSVTLLCAIANAAQAEFNVVDYGAKVDGVTDDSLAFLKAWKDTCNAETGEPTMIIPRSRRFFVRPITFAGPCKSEVKLLLNGVICAPKDPQEWKQFNDTAKLIEFESVTGLNISGGGLIDGRGRGWWDISCRYHPKLKVLRFHKSDDVRVSNLTINDSPQTHILLLGCNNIDLGYLNIRSPDGSPNTDGIHIQATNHVSIHDSNIGVGDDCVSIGDGISNVSVTYVSCGPGHGVSIGSLGKDGNVVNVSNIHVRHVNFTGTQNGGRIKTYPNGKGEVRDIEFSNVYFTNVGNPIIIDQYYFCSSGCAPTNVGVHITDVRYSKIYGTSKSEMAVNFNCSANVPCTNIELEDIRPHSIYKLANRVLIISRANKPAMPVNSPHATISVKGHVETQIEHLSWRPSHGDCDVLAPNAVNVIEYGAIGDGIPDDSHVLGNIVAPSNSIAWDDPDNCLVFFNALAFYNCSNLELDGLTHINSPRNHISVYGSDNVLISNIHIATPESSPNTDGIDISHSSNVLIQYCIIGTGDDCIAVGGGSSYISLKGIKCGPGHGIRPNIIAYFISGYKKKMTLFRPKSAALCSIGSLGPQGRTDMVEEVHVRDCSFIGTMNGVRIKTWQGGSGYARKISFVEGITLEAADNPIIIDQYYCIENVDGCKNQTSAVEVNDVLYSGVHGTSITNEAVKISCSQTIGCTNIVFDDIYITSAYTGTSTRSAIFNARGLTSGPSVPALNAGKIPNLTANHQDPFIATHNSFCLFPSSVSLCLLVHNSIRLDRAYVGAVCTFLPIVTMGKRPPPPLDLECGPREARPPPPPLPHFHPPSTYKPRLSWLTPLIFAVAVTVFVYTMYMNNCPATTGEENCLFSKYLGRFSFQPFEENTLIGPSATTLIKLGGLERKLVVEEGEGWRLLSCMWLHVGVIHLAANMLSLIFIGIRLEQEFGYVRVGILYVLSGFGGSLLSALNSRSSVSVGASGALFGILGGMLSELLTNWTIYANKGAALLTLVVIIIVNLAIGFLPHVDNSAHIGGFMSGFLLGFILLVRPQFGYVSSKYIPPGYNIKRKAKHKCYQYLLGITALVLLIFG</sequence>
<comment type="similarity">
    <text evidence="4 17">Belongs to the glycosyl hydrolase 28 family.</text>
</comment>
<dbReference type="InterPro" id="IPR011050">
    <property type="entry name" value="Pectin_lyase_fold/virulence"/>
</dbReference>
<keyword evidence="11 17" id="KW-0378">Hydrolase</keyword>
<dbReference type="InterPro" id="IPR012334">
    <property type="entry name" value="Pectin_lyas_fold"/>
</dbReference>
<evidence type="ECO:0000259" key="19">
    <source>
        <dbReference type="Pfam" id="PF01694"/>
    </source>
</evidence>
<keyword evidence="13 18" id="KW-1133">Transmembrane helix</keyword>
<evidence type="ECO:0000256" key="11">
    <source>
        <dbReference type="ARBA" id="ARBA00022801"/>
    </source>
</evidence>
<dbReference type="GO" id="GO:0006508">
    <property type="term" value="P:proteolysis"/>
    <property type="evidence" value="ECO:0007669"/>
    <property type="project" value="UniProtKB-KW"/>
</dbReference>
<evidence type="ECO:0000256" key="16">
    <source>
        <dbReference type="ARBA" id="ARBA00023316"/>
    </source>
</evidence>
<evidence type="ECO:0000256" key="5">
    <source>
        <dbReference type="ARBA" id="ARBA00009045"/>
    </source>
</evidence>
<dbReference type="InterPro" id="IPR022764">
    <property type="entry name" value="Peptidase_S54_rhomboid_dom"/>
</dbReference>
<dbReference type="EC" id="3.4.21.105" evidence="6"/>
<evidence type="ECO:0000256" key="8">
    <source>
        <dbReference type="ARBA" id="ARBA00022525"/>
    </source>
</evidence>
<protein>
    <recommendedName>
        <fullName evidence="6">rhomboid protease</fullName>
        <ecNumber evidence="6">3.4.21.105</ecNumber>
    </recommendedName>
</protein>
<evidence type="ECO:0000313" key="20">
    <source>
        <dbReference type="EMBL" id="KAB1218688.1"/>
    </source>
</evidence>
<evidence type="ECO:0000256" key="18">
    <source>
        <dbReference type="SAM" id="Phobius"/>
    </source>
</evidence>
<feature type="transmembrane region" description="Helical" evidence="18">
    <location>
        <begin position="950"/>
        <end position="971"/>
    </location>
</feature>
<dbReference type="SMART" id="SM00710">
    <property type="entry name" value="PbH1"/>
    <property type="match status" value="7"/>
</dbReference>
<keyword evidence="9" id="KW-0645">Protease</keyword>
<dbReference type="GO" id="GO:0005794">
    <property type="term" value="C:Golgi apparatus"/>
    <property type="evidence" value="ECO:0007669"/>
    <property type="project" value="UniProtKB-ARBA"/>
</dbReference>
<dbReference type="Proteomes" id="UP000516437">
    <property type="component" value="Chromosome 3"/>
</dbReference>
<evidence type="ECO:0000256" key="1">
    <source>
        <dbReference type="ARBA" id="ARBA00000156"/>
    </source>
</evidence>
<dbReference type="OrthoDB" id="187139at2759"/>
<dbReference type="Pfam" id="PF01694">
    <property type="entry name" value="Rhomboid"/>
    <property type="match status" value="1"/>
</dbReference>
<keyword evidence="14 18" id="KW-0472">Membrane</keyword>
<keyword evidence="8" id="KW-0964">Secreted</keyword>
<evidence type="ECO:0000256" key="2">
    <source>
        <dbReference type="ARBA" id="ARBA00004141"/>
    </source>
</evidence>
<reference evidence="20 21" key="1">
    <citation type="journal article" date="2019" name="Plant Biotechnol. J.">
        <title>The red bayberry genome and genetic basis of sex determination.</title>
        <authorList>
            <person name="Jia H.M."/>
            <person name="Jia H.J."/>
            <person name="Cai Q.L."/>
            <person name="Wang Y."/>
            <person name="Zhao H.B."/>
            <person name="Yang W.F."/>
            <person name="Wang G.Y."/>
            <person name="Li Y.H."/>
            <person name="Zhan D.L."/>
            <person name="Shen Y.T."/>
            <person name="Niu Q.F."/>
            <person name="Chang L."/>
            <person name="Qiu J."/>
            <person name="Zhao L."/>
            <person name="Xie H.B."/>
            <person name="Fu W.Y."/>
            <person name="Jin J."/>
            <person name="Li X.W."/>
            <person name="Jiao Y."/>
            <person name="Zhou C.C."/>
            <person name="Tu T."/>
            <person name="Chai C.Y."/>
            <person name="Gao J.L."/>
            <person name="Fan L.J."/>
            <person name="van de Weg E."/>
            <person name="Wang J.Y."/>
            <person name="Gao Z.S."/>
        </authorList>
    </citation>
    <scope>NUCLEOTIDE SEQUENCE [LARGE SCALE GENOMIC DNA]</scope>
    <source>
        <tissue evidence="20">Leaves</tissue>
    </source>
</reference>
<dbReference type="Gene3D" id="1.20.1540.10">
    <property type="entry name" value="Rhomboid-like"/>
    <property type="match status" value="1"/>
</dbReference>
<feature type="transmembrane region" description="Helical" evidence="18">
    <location>
        <begin position="1104"/>
        <end position="1119"/>
    </location>
</feature>
<feature type="transmembrane region" description="Helical" evidence="18">
    <location>
        <begin position="1060"/>
        <end position="1078"/>
    </location>
</feature>
<comment type="subcellular location">
    <subcellularLocation>
        <location evidence="2">Membrane</location>
        <topology evidence="2">Multi-pass membrane protein</topology>
    </subcellularLocation>
    <subcellularLocation>
        <location evidence="3">Secreted</location>
        <location evidence="3">Cell wall</location>
    </subcellularLocation>
</comment>